<sequence length="101" mass="10524">MGYRWRAAPGGEHVGFTPDFGVEVDVNAEDNEGLPFYGPDDGGTSGEGGEGWQLNYFEDLPPIESIFGPGVGFFEGSCPARDGSDGGGVYTDEVQEGEAAG</sequence>
<dbReference type="Proteomes" id="UP000283090">
    <property type="component" value="Unassembled WGS sequence"/>
</dbReference>
<dbReference type="GeneID" id="93591795"/>
<protein>
    <submittedName>
        <fullName evidence="2">Uncharacterized protein</fullName>
    </submittedName>
</protein>
<dbReference type="AlphaFoldDB" id="A0A436ZRT3"/>
<feature type="compositionally biased region" description="Gly residues" evidence="1">
    <location>
        <begin position="40"/>
        <end position="50"/>
    </location>
</feature>
<dbReference type="VEuPathDB" id="FungiDB:DFL_009484"/>
<organism evidence="2 3">
    <name type="scientific">Arthrobotrys flagrans</name>
    <name type="common">Nematode-trapping fungus</name>
    <name type="synonym">Trichothecium flagrans</name>
    <dbReference type="NCBI Taxonomy" id="97331"/>
    <lineage>
        <taxon>Eukaryota</taxon>
        <taxon>Fungi</taxon>
        <taxon>Dikarya</taxon>
        <taxon>Ascomycota</taxon>
        <taxon>Pezizomycotina</taxon>
        <taxon>Orbiliomycetes</taxon>
        <taxon>Orbiliales</taxon>
        <taxon>Orbiliaceae</taxon>
        <taxon>Arthrobotrys</taxon>
    </lineage>
</organism>
<evidence type="ECO:0000256" key="1">
    <source>
        <dbReference type="SAM" id="MobiDB-lite"/>
    </source>
</evidence>
<gene>
    <name evidence="2" type="ORF">DFL_009484</name>
</gene>
<evidence type="ECO:0000313" key="2">
    <source>
        <dbReference type="EMBL" id="RVD81628.1"/>
    </source>
</evidence>
<feature type="region of interest" description="Disordered" evidence="1">
    <location>
        <begin position="31"/>
        <end position="50"/>
    </location>
</feature>
<name>A0A436ZRT3_ARTFL</name>
<comment type="caution">
    <text evidence="2">The sequence shown here is derived from an EMBL/GenBank/DDBJ whole genome shotgun (WGS) entry which is preliminary data.</text>
</comment>
<reference evidence="2 3" key="1">
    <citation type="submission" date="2019-01" db="EMBL/GenBank/DDBJ databases">
        <title>Intercellular communication is required for trap formation in the nematode-trapping fungus Duddingtonia flagrans.</title>
        <authorList>
            <person name="Youssar L."/>
            <person name="Wernet V."/>
            <person name="Hensel N."/>
            <person name="Hildebrandt H.-G."/>
            <person name="Fischer R."/>
        </authorList>
    </citation>
    <scope>NUCLEOTIDE SEQUENCE [LARGE SCALE GENOMIC DNA]</scope>
    <source>
        <strain evidence="2 3">CBS H-5679</strain>
    </source>
</reference>
<keyword evidence="3" id="KW-1185">Reference proteome</keyword>
<accession>A0A436ZRT3</accession>
<feature type="region of interest" description="Disordered" evidence="1">
    <location>
        <begin position="78"/>
        <end position="101"/>
    </location>
</feature>
<dbReference type="EMBL" id="SAEB01000012">
    <property type="protein sequence ID" value="RVD81628.1"/>
    <property type="molecule type" value="Genomic_DNA"/>
</dbReference>
<proteinExistence type="predicted"/>
<dbReference type="RefSeq" id="XP_067487172.1">
    <property type="nucleotide sequence ID" value="XM_067639376.1"/>
</dbReference>
<evidence type="ECO:0000313" key="3">
    <source>
        <dbReference type="Proteomes" id="UP000283090"/>
    </source>
</evidence>